<dbReference type="InterPro" id="IPR000456">
    <property type="entry name" value="Ribosomal_bL17"/>
</dbReference>
<gene>
    <name evidence="4" type="primary">rplQ</name>
    <name evidence="7" type="ORF">A2160_06415</name>
</gene>
<dbReference type="AlphaFoldDB" id="A0A1F5E994"/>
<comment type="caution">
    <text evidence="7">The sequence shown here is derived from an EMBL/GenBank/DDBJ whole genome shotgun (WGS) entry which is preliminary data.</text>
</comment>
<evidence type="ECO:0000256" key="1">
    <source>
        <dbReference type="ARBA" id="ARBA00008777"/>
    </source>
</evidence>
<comment type="similarity">
    <text evidence="1 4 5">Belongs to the bacterial ribosomal protein bL17 family.</text>
</comment>
<dbReference type="NCBIfam" id="TIGR00059">
    <property type="entry name" value="L17"/>
    <property type="match status" value="1"/>
</dbReference>
<dbReference type="InterPro" id="IPR036373">
    <property type="entry name" value="Ribosomal_bL17_sf"/>
</dbReference>
<evidence type="ECO:0000313" key="7">
    <source>
        <dbReference type="EMBL" id="OGD63846.1"/>
    </source>
</evidence>
<sequence length="134" mass="15215">MRHHRAGKKLNRDTNHRKALFKNLIQALIIHEKIETTEAKAKVVKPLIDRLVSKARQGSLHVRRQLLAFLPSKKAAQKLIDEIAPRFGKQGGGFTKLVRLGRRRGDNSMMVELELTKSGKEKSQSVKEKTITKS</sequence>
<dbReference type="Proteomes" id="UP000177006">
    <property type="component" value="Unassembled WGS sequence"/>
</dbReference>
<evidence type="ECO:0000256" key="5">
    <source>
        <dbReference type="RuleBase" id="RU000660"/>
    </source>
</evidence>
<dbReference type="EMBL" id="MEZK01000004">
    <property type="protein sequence ID" value="OGD63846.1"/>
    <property type="molecule type" value="Genomic_DNA"/>
</dbReference>
<evidence type="ECO:0000313" key="8">
    <source>
        <dbReference type="Proteomes" id="UP000177006"/>
    </source>
</evidence>
<dbReference type="Pfam" id="PF01196">
    <property type="entry name" value="Ribosomal_L17"/>
    <property type="match status" value="1"/>
</dbReference>
<accession>A0A1F5E994</accession>
<evidence type="ECO:0000256" key="2">
    <source>
        <dbReference type="ARBA" id="ARBA00022980"/>
    </source>
</evidence>
<comment type="subunit">
    <text evidence="4">Part of the 50S ribosomal subunit. Contacts protein L32.</text>
</comment>
<feature type="region of interest" description="Disordered" evidence="6">
    <location>
        <begin position="115"/>
        <end position="134"/>
    </location>
</feature>
<protein>
    <recommendedName>
        <fullName evidence="4">Large ribosomal subunit protein bL17</fullName>
    </recommendedName>
</protein>
<evidence type="ECO:0000256" key="4">
    <source>
        <dbReference type="HAMAP-Rule" id="MF_01368"/>
    </source>
</evidence>
<evidence type="ECO:0000256" key="3">
    <source>
        <dbReference type="ARBA" id="ARBA00023274"/>
    </source>
</evidence>
<dbReference type="STRING" id="1797457.A2160_06415"/>
<dbReference type="PANTHER" id="PTHR14413:SF16">
    <property type="entry name" value="LARGE RIBOSOMAL SUBUNIT PROTEIN BL17M"/>
    <property type="match status" value="1"/>
</dbReference>
<dbReference type="HAMAP" id="MF_01368">
    <property type="entry name" value="Ribosomal_bL17"/>
    <property type="match status" value="1"/>
</dbReference>
<dbReference type="GO" id="GO:0003735">
    <property type="term" value="F:structural constituent of ribosome"/>
    <property type="evidence" value="ECO:0007669"/>
    <property type="project" value="InterPro"/>
</dbReference>
<dbReference type="GO" id="GO:0006412">
    <property type="term" value="P:translation"/>
    <property type="evidence" value="ECO:0007669"/>
    <property type="project" value="UniProtKB-UniRule"/>
</dbReference>
<dbReference type="GO" id="GO:0022625">
    <property type="term" value="C:cytosolic large ribosomal subunit"/>
    <property type="evidence" value="ECO:0007669"/>
    <property type="project" value="TreeGrafter"/>
</dbReference>
<evidence type="ECO:0000256" key="6">
    <source>
        <dbReference type="SAM" id="MobiDB-lite"/>
    </source>
</evidence>
<name>A0A1F5E994_9BACT</name>
<dbReference type="Gene3D" id="3.90.1030.10">
    <property type="entry name" value="Ribosomal protein L17"/>
    <property type="match status" value="1"/>
</dbReference>
<keyword evidence="3 4" id="KW-0687">Ribonucleoprotein</keyword>
<dbReference type="PANTHER" id="PTHR14413">
    <property type="entry name" value="RIBOSOMAL PROTEIN L17"/>
    <property type="match status" value="1"/>
</dbReference>
<keyword evidence="2 4" id="KW-0689">Ribosomal protein</keyword>
<dbReference type="SUPFAM" id="SSF64263">
    <property type="entry name" value="Prokaryotic ribosomal protein L17"/>
    <property type="match status" value="1"/>
</dbReference>
<organism evidence="7 8">
    <name type="scientific">Candidatus Beckwithbacteria bacterium RBG_13_42_9</name>
    <dbReference type="NCBI Taxonomy" id="1797457"/>
    <lineage>
        <taxon>Bacteria</taxon>
        <taxon>Candidatus Beckwithiibacteriota</taxon>
    </lineage>
</organism>
<reference evidence="7 8" key="1">
    <citation type="journal article" date="2016" name="Nat. Commun.">
        <title>Thousands of microbial genomes shed light on interconnected biogeochemical processes in an aquifer system.</title>
        <authorList>
            <person name="Anantharaman K."/>
            <person name="Brown C.T."/>
            <person name="Hug L.A."/>
            <person name="Sharon I."/>
            <person name="Castelle C.J."/>
            <person name="Probst A.J."/>
            <person name="Thomas B.C."/>
            <person name="Singh A."/>
            <person name="Wilkins M.J."/>
            <person name="Karaoz U."/>
            <person name="Brodie E.L."/>
            <person name="Williams K.H."/>
            <person name="Hubbard S.S."/>
            <person name="Banfield J.F."/>
        </authorList>
    </citation>
    <scope>NUCLEOTIDE SEQUENCE [LARGE SCALE GENOMIC DNA]</scope>
</reference>
<proteinExistence type="inferred from homology"/>